<organism evidence="3 4">
    <name type="scientific">Cellulomonas triticagri</name>
    <dbReference type="NCBI Taxonomy" id="2483352"/>
    <lineage>
        <taxon>Bacteria</taxon>
        <taxon>Bacillati</taxon>
        <taxon>Actinomycetota</taxon>
        <taxon>Actinomycetes</taxon>
        <taxon>Micrococcales</taxon>
        <taxon>Cellulomonadaceae</taxon>
        <taxon>Cellulomonas</taxon>
    </lineage>
</organism>
<evidence type="ECO:0000313" key="3">
    <source>
        <dbReference type="EMBL" id="RMI13570.1"/>
    </source>
</evidence>
<sequence length="117" mass="11652">MRPHRLLAPARCASRLGPSSTAVAAALHVLGRDVLAGPAEDDGASGGLPTLGDLLRTLDTGTPLGTGAVLAFVGALAISGTGTLLALRLWSGRSRGRRDRGSSGGADDSAGDLAPDR</sequence>
<accession>A0A3M2JNZ5</accession>
<comment type="caution">
    <text evidence="3">The sequence shown here is derived from an EMBL/GenBank/DDBJ whole genome shotgun (WGS) entry which is preliminary data.</text>
</comment>
<feature type="region of interest" description="Disordered" evidence="1">
    <location>
        <begin position="92"/>
        <end position="117"/>
    </location>
</feature>
<keyword evidence="2" id="KW-0472">Membrane</keyword>
<dbReference type="Proteomes" id="UP000269289">
    <property type="component" value="Unassembled WGS sequence"/>
</dbReference>
<gene>
    <name evidence="3" type="ORF">EBM89_03945</name>
</gene>
<reference evidence="3 4" key="1">
    <citation type="submission" date="2018-10" db="EMBL/GenBank/DDBJ databases">
        <title>Isolation, diversity and antifungal activity of actinobacteria from wheat.</title>
        <authorList>
            <person name="Han C."/>
        </authorList>
    </citation>
    <scope>NUCLEOTIDE SEQUENCE [LARGE SCALE GENOMIC DNA]</scope>
    <source>
        <strain evidence="3 4">NEAU-YY56</strain>
    </source>
</reference>
<protein>
    <submittedName>
        <fullName evidence="3">Uncharacterized protein</fullName>
    </submittedName>
</protein>
<dbReference type="AlphaFoldDB" id="A0A3M2JNZ5"/>
<evidence type="ECO:0000313" key="4">
    <source>
        <dbReference type="Proteomes" id="UP000269289"/>
    </source>
</evidence>
<feature type="transmembrane region" description="Helical" evidence="2">
    <location>
        <begin position="68"/>
        <end position="90"/>
    </location>
</feature>
<dbReference type="EMBL" id="RFFI01000013">
    <property type="protein sequence ID" value="RMI13570.1"/>
    <property type="molecule type" value="Genomic_DNA"/>
</dbReference>
<dbReference type="RefSeq" id="WP_122148159.1">
    <property type="nucleotide sequence ID" value="NZ_RFFI01000013.1"/>
</dbReference>
<keyword evidence="2" id="KW-1133">Transmembrane helix</keyword>
<evidence type="ECO:0000256" key="2">
    <source>
        <dbReference type="SAM" id="Phobius"/>
    </source>
</evidence>
<proteinExistence type="predicted"/>
<evidence type="ECO:0000256" key="1">
    <source>
        <dbReference type="SAM" id="MobiDB-lite"/>
    </source>
</evidence>
<name>A0A3M2JNZ5_9CELL</name>
<keyword evidence="4" id="KW-1185">Reference proteome</keyword>
<keyword evidence="2" id="KW-0812">Transmembrane</keyword>
<feature type="compositionally biased region" description="Low complexity" evidence="1">
    <location>
        <begin position="105"/>
        <end position="117"/>
    </location>
</feature>